<dbReference type="SUPFAM" id="SSF46689">
    <property type="entry name" value="Homeodomain-like"/>
    <property type="match status" value="1"/>
</dbReference>
<dbReference type="Proteomes" id="UP000184184">
    <property type="component" value="Unassembled WGS sequence"/>
</dbReference>
<organism evidence="5 6">
    <name type="scientific">Gracilibacillus kekensis</name>
    <dbReference type="NCBI Taxonomy" id="1027249"/>
    <lineage>
        <taxon>Bacteria</taxon>
        <taxon>Bacillati</taxon>
        <taxon>Bacillota</taxon>
        <taxon>Bacilli</taxon>
        <taxon>Bacillales</taxon>
        <taxon>Bacillaceae</taxon>
        <taxon>Gracilibacillus</taxon>
    </lineage>
</organism>
<dbReference type="AlphaFoldDB" id="A0A1M7Q9L9"/>
<feature type="DNA-binding region" description="H-T-H motif" evidence="3">
    <location>
        <begin position="34"/>
        <end position="53"/>
    </location>
</feature>
<evidence type="ECO:0000313" key="6">
    <source>
        <dbReference type="Proteomes" id="UP000184184"/>
    </source>
</evidence>
<gene>
    <name evidence="5" type="ORF">SAMN05216179_2958</name>
</gene>
<keyword evidence="2 3" id="KW-0238">DNA-binding</keyword>
<dbReference type="InterPro" id="IPR009057">
    <property type="entry name" value="Homeodomain-like_sf"/>
</dbReference>
<accession>A0A1M7Q9L9</accession>
<dbReference type="InterPro" id="IPR050624">
    <property type="entry name" value="HTH-type_Tx_Regulator"/>
</dbReference>
<evidence type="ECO:0000256" key="2">
    <source>
        <dbReference type="ARBA" id="ARBA00023125"/>
    </source>
</evidence>
<dbReference type="GO" id="GO:0003677">
    <property type="term" value="F:DNA binding"/>
    <property type="evidence" value="ECO:0007669"/>
    <property type="project" value="UniProtKB-UniRule"/>
</dbReference>
<feature type="domain" description="HTH tetR-type" evidence="4">
    <location>
        <begin position="11"/>
        <end position="71"/>
    </location>
</feature>
<evidence type="ECO:0000256" key="1">
    <source>
        <dbReference type="ARBA" id="ARBA00022491"/>
    </source>
</evidence>
<dbReference type="Pfam" id="PF00440">
    <property type="entry name" value="TetR_N"/>
    <property type="match status" value="1"/>
</dbReference>
<reference evidence="5 6" key="1">
    <citation type="submission" date="2016-11" db="EMBL/GenBank/DDBJ databases">
        <authorList>
            <person name="Jaros S."/>
            <person name="Januszkiewicz K."/>
            <person name="Wedrychowicz H."/>
        </authorList>
    </citation>
    <scope>NUCLEOTIDE SEQUENCE [LARGE SCALE GENOMIC DNA]</scope>
    <source>
        <strain evidence="5 6">CGMCC 1.10681</strain>
    </source>
</reference>
<dbReference type="EMBL" id="FRCZ01000006">
    <property type="protein sequence ID" value="SHN27370.1"/>
    <property type="molecule type" value="Genomic_DNA"/>
</dbReference>
<evidence type="ECO:0000256" key="3">
    <source>
        <dbReference type="PROSITE-ProRule" id="PRU00335"/>
    </source>
</evidence>
<dbReference type="InterPro" id="IPR001647">
    <property type="entry name" value="HTH_TetR"/>
</dbReference>
<dbReference type="STRING" id="1027249.SAMN05216179_2958"/>
<dbReference type="PANTHER" id="PTHR43479:SF11">
    <property type="entry name" value="ACREF_ENVCD OPERON REPRESSOR-RELATED"/>
    <property type="match status" value="1"/>
</dbReference>
<keyword evidence="6" id="KW-1185">Reference proteome</keyword>
<dbReference type="PROSITE" id="PS50977">
    <property type="entry name" value="HTH_TETR_2"/>
    <property type="match status" value="1"/>
</dbReference>
<dbReference type="OrthoDB" id="9816296at2"/>
<evidence type="ECO:0000259" key="4">
    <source>
        <dbReference type="PROSITE" id="PS50977"/>
    </source>
</evidence>
<proteinExistence type="predicted"/>
<protein>
    <submittedName>
        <fullName evidence="5">Transcriptional regulator, TetR family</fullName>
    </submittedName>
</protein>
<dbReference type="PANTHER" id="PTHR43479">
    <property type="entry name" value="ACREF/ENVCD OPERON REPRESSOR-RELATED"/>
    <property type="match status" value="1"/>
</dbReference>
<keyword evidence="1" id="KW-0678">Repressor</keyword>
<dbReference type="RefSeq" id="WP_073202619.1">
    <property type="nucleotide sequence ID" value="NZ_FRCZ01000006.1"/>
</dbReference>
<name>A0A1M7Q9L9_9BACI</name>
<dbReference type="Gene3D" id="1.10.357.10">
    <property type="entry name" value="Tetracycline Repressor, domain 2"/>
    <property type="match status" value="1"/>
</dbReference>
<sequence length="194" mass="22256">MSKDLRITKGNETKNRILSASIKIISEEGLKGLSAKKIADLSGISKSNIFHHFGSVDEVLRVIFENILADMVKPIESNQEADLESFLTFLGESIYSLSEEEKLSYSVLLHFYNTCLYDEKYRAYLLKTKDEMIDAIATQLSRYSSQRKEKLLKVSEMIIITLDGYGLHFLLDSDSARFKEIWTLQVEAWQSLLR</sequence>
<evidence type="ECO:0000313" key="5">
    <source>
        <dbReference type="EMBL" id="SHN27370.1"/>
    </source>
</evidence>
<dbReference type="PRINTS" id="PR00455">
    <property type="entry name" value="HTHTETR"/>
</dbReference>